<dbReference type="GO" id="GO:0035438">
    <property type="term" value="F:cyclic-di-GMP binding"/>
    <property type="evidence" value="ECO:0007669"/>
    <property type="project" value="InterPro"/>
</dbReference>
<dbReference type="RefSeq" id="WP_086486598.1">
    <property type="nucleotide sequence ID" value="NZ_MSLT01000001.1"/>
</dbReference>
<dbReference type="EMBL" id="MSLT01000001">
    <property type="protein sequence ID" value="OUD16198.1"/>
    <property type="molecule type" value="Genomic_DNA"/>
</dbReference>
<feature type="domain" description="PilZ" evidence="1">
    <location>
        <begin position="4"/>
        <end position="111"/>
    </location>
</feature>
<evidence type="ECO:0000259" key="1">
    <source>
        <dbReference type="Pfam" id="PF07238"/>
    </source>
</evidence>
<organism evidence="2 3">
    <name type="scientific">Thioflexithrix psekupsensis</name>
    <dbReference type="NCBI Taxonomy" id="1570016"/>
    <lineage>
        <taxon>Bacteria</taxon>
        <taxon>Pseudomonadati</taxon>
        <taxon>Pseudomonadota</taxon>
        <taxon>Gammaproteobacteria</taxon>
        <taxon>Thiotrichales</taxon>
        <taxon>Thioflexithrix</taxon>
    </lineage>
</organism>
<dbReference type="Pfam" id="PF07238">
    <property type="entry name" value="PilZ"/>
    <property type="match status" value="1"/>
</dbReference>
<comment type="caution">
    <text evidence="2">The sequence shown here is derived from an EMBL/GenBank/DDBJ whole genome shotgun (WGS) entry which is preliminary data.</text>
</comment>
<gene>
    <name evidence="2" type="ORF">TPSD3_00275</name>
</gene>
<dbReference type="Gene3D" id="2.40.10.220">
    <property type="entry name" value="predicted glycosyltransferase like domains"/>
    <property type="match status" value="1"/>
</dbReference>
<keyword evidence="3" id="KW-1185">Reference proteome</keyword>
<sequence>MTTRRQFHRHPMCIPLTVQTISRAGEQAAVEAVYTKNVSLGGLAFTSEKAWKEGTLLHIHIKADSPFTFIGKVIWCHLLSDKNSLEHSPVLYDIGVEFMAKKAEMLDELVRIENYYKLR</sequence>
<proteinExistence type="predicted"/>
<dbReference type="InterPro" id="IPR009875">
    <property type="entry name" value="PilZ_domain"/>
</dbReference>
<name>A0A251XC81_9GAMM</name>
<accession>A0A251XC81</accession>
<protein>
    <recommendedName>
        <fullName evidence="1">PilZ domain-containing protein</fullName>
    </recommendedName>
</protein>
<evidence type="ECO:0000313" key="2">
    <source>
        <dbReference type="EMBL" id="OUD16198.1"/>
    </source>
</evidence>
<evidence type="ECO:0000313" key="3">
    <source>
        <dbReference type="Proteomes" id="UP000194798"/>
    </source>
</evidence>
<reference evidence="2 3" key="1">
    <citation type="submission" date="2016-12" db="EMBL/GenBank/DDBJ databases">
        <title>Thioflexothrix psekupsii D3 genome sequencing and assembly.</title>
        <authorList>
            <person name="Fomenkov A."/>
            <person name="Vincze T."/>
            <person name="Grabovich M."/>
            <person name="Anton B.P."/>
            <person name="Dubinina G."/>
            <person name="Orlova M."/>
            <person name="Belousova E."/>
            <person name="Roberts R.J."/>
        </authorList>
    </citation>
    <scope>NUCLEOTIDE SEQUENCE [LARGE SCALE GENOMIC DNA]</scope>
    <source>
        <strain evidence="2">D3</strain>
    </source>
</reference>
<dbReference type="AlphaFoldDB" id="A0A251XC81"/>
<dbReference type="SUPFAM" id="SSF141371">
    <property type="entry name" value="PilZ domain-like"/>
    <property type="match status" value="1"/>
</dbReference>
<dbReference type="Proteomes" id="UP000194798">
    <property type="component" value="Unassembled WGS sequence"/>
</dbReference>